<name>A0A177TXF6_9BASI</name>
<keyword evidence="5" id="KW-1185">Reference proteome</keyword>
<accession>A0A177TXF6</accession>
<evidence type="ECO:0000256" key="1">
    <source>
        <dbReference type="SAM" id="MobiDB-lite"/>
    </source>
</evidence>
<reference evidence="4" key="1">
    <citation type="submission" date="2016-04" db="EMBL/GenBank/DDBJ databases">
        <authorList>
            <person name="Nguyen H.D."/>
            <person name="Samba Siva P."/>
            <person name="Cullis J."/>
            <person name="Levesque C.A."/>
            <person name="Hambleton S."/>
        </authorList>
    </citation>
    <scope>NUCLEOTIDE SEQUENCE</scope>
    <source>
        <strain evidence="4">DAOMC 236416</strain>
    </source>
</reference>
<feature type="chain" id="PRO_5043523030" evidence="3">
    <location>
        <begin position="32"/>
        <end position="121"/>
    </location>
</feature>
<protein>
    <submittedName>
        <fullName evidence="4">Uncharacterized protein</fullName>
    </submittedName>
</protein>
<keyword evidence="2" id="KW-0472">Membrane</keyword>
<dbReference type="Proteomes" id="UP000077521">
    <property type="component" value="Unassembled WGS sequence"/>
</dbReference>
<sequence length="121" mass="12622">MTKNISAVQRISSMALFVALLALAAATVVSATDAGADSDGLGQQVLRRAKRVEPIPVSYPKAGLLHNYQFLSPGLLLAILVMGGLLGPLALFIVSRLSEIGTPDRLGAEPRKAPGSDKKSN</sequence>
<evidence type="ECO:0000256" key="2">
    <source>
        <dbReference type="SAM" id="Phobius"/>
    </source>
</evidence>
<feature type="transmembrane region" description="Helical" evidence="2">
    <location>
        <begin position="74"/>
        <end position="95"/>
    </location>
</feature>
<keyword evidence="2" id="KW-0812">Transmembrane</keyword>
<evidence type="ECO:0000313" key="4">
    <source>
        <dbReference type="EMBL" id="KAE8250866.1"/>
    </source>
</evidence>
<feature type="signal peptide" evidence="3">
    <location>
        <begin position="1"/>
        <end position="31"/>
    </location>
</feature>
<comment type="caution">
    <text evidence="4">The sequence shown here is derived from an EMBL/GenBank/DDBJ whole genome shotgun (WGS) entry which is preliminary data.</text>
</comment>
<dbReference type="EMBL" id="LWDF02000278">
    <property type="protein sequence ID" value="KAE8250866.1"/>
    <property type="molecule type" value="Genomic_DNA"/>
</dbReference>
<dbReference type="AlphaFoldDB" id="A0A177TXF6"/>
<feature type="region of interest" description="Disordered" evidence="1">
    <location>
        <begin position="102"/>
        <end position="121"/>
    </location>
</feature>
<keyword evidence="2" id="KW-1133">Transmembrane helix</keyword>
<evidence type="ECO:0000313" key="5">
    <source>
        <dbReference type="Proteomes" id="UP000077521"/>
    </source>
</evidence>
<keyword evidence="3" id="KW-0732">Signal</keyword>
<gene>
    <name evidence="4" type="ORF">A4X13_0g4311</name>
</gene>
<organism evidence="4 5">
    <name type="scientific">Tilletia indica</name>
    <dbReference type="NCBI Taxonomy" id="43049"/>
    <lineage>
        <taxon>Eukaryota</taxon>
        <taxon>Fungi</taxon>
        <taxon>Dikarya</taxon>
        <taxon>Basidiomycota</taxon>
        <taxon>Ustilaginomycotina</taxon>
        <taxon>Exobasidiomycetes</taxon>
        <taxon>Tilletiales</taxon>
        <taxon>Tilletiaceae</taxon>
        <taxon>Tilletia</taxon>
    </lineage>
</organism>
<proteinExistence type="predicted"/>
<evidence type="ECO:0000256" key="3">
    <source>
        <dbReference type="SAM" id="SignalP"/>
    </source>
</evidence>
<reference evidence="4" key="2">
    <citation type="journal article" date="2019" name="IMA Fungus">
        <title>Genome sequencing and comparison of five Tilletia species to identify candidate genes for the detection of regulated species infecting wheat.</title>
        <authorList>
            <person name="Nguyen H.D.T."/>
            <person name="Sultana T."/>
            <person name="Kesanakurti P."/>
            <person name="Hambleton S."/>
        </authorList>
    </citation>
    <scope>NUCLEOTIDE SEQUENCE</scope>
    <source>
        <strain evidence="4">DAOMC 236416</strain>
    </source>
</reference>
<feature type="compositionally biased region" description="Basic and acidic residues" evidence="1">
    <location>
        <begin position="106"/>
        <end position="121"/>
    </location>
</feature>